<name>A0ACC1K061_9FUNG</name>
<reference evidence="1" key="1">
    <citation type="submission" date="2022-07" db="EMBL/GenBank/DDBJ databases">
        <title>Phylogenomic reconstructions and comparative analyses of Kickxellomycotina fungi.</title>
        <authorList>
            <person name="Reynolds N.K."/>
            <person name="Stajich J.E."/>
            <person name="Barry K."/>
            <person name="Grigoriev I.V."/>
            <person name="Crous P."/>
            <person name="Smith M.E."/>
        </authorList>
    </citation>
    <scope>NUCLEOTIDE SEQUENCE</scope>
    <source>
        <strain evidence="1">BCRC 34191</strain>
    </source>
</reference>
<keyword evidence="2" id="KW-1185">Reference proteome</keyword>
<gene>
    <name evidence="1" type="ORF">GGI18_005120</name>
</gene>
<comment type="caution">
    <text evidence="1">The sequence shown here is derived from an EMBL/GenBank/DDBJ whole genome shotgun (WGS) entry which is preliminary data.</text>
</comment>
<sequence>MAIAAALSVLPQNIPATIWCDSQAAIAMTRKLQNAADDSWSKSPLAYVAQFFIPRIRQRTAALRLKWIPGHKGNEGNEAADKAAKNAQGQEQGWWSFRLGAPPERPFWVCAGNSLAPYKIGGIVKRQEEAWAAGRLVKRVRFANGDAEIRESDLKETLEALNWSANSNGTWTRKNSWCQTNARDSNLRGFVLGAMFNVLPVAEREWAWYPQAYEGPEWKMCPCCNDEIETQEHYFTCTASRLILGPGVTVTEPEAQSTPRSRASTGQAMAPRADRWTMVRPSGPSVTAEFANADEGVEEMENESDGPVAQWIERVAKTRTASVLIPRQWRLETANVIVREMAQYGEKGRDWASRSLACDKELKSAVQWQRILRKIAIRKRWAHEYQEHWLPRNDAQISKEEASTVRPKKRRALMRQPRPPDGARKDSTPVYPRETEAWRLAEYKKLCQVLMDDWRSGRKSSVQGKGLWSINTRYS</sequence>
<proteinExistence type="predicted"/>
<dbReference type="Proteomes" id="UP001140066">
    <property type="component" value="Unassembled WGS sequence"/>
</dbReference>
<protein>
    <submittedName>
        <fullName evidence="1">Uncharacterized protein</fullName>
    </submittedName>
</protein>
<organism evidence="1 2">
    <name type="scientific">Coemansia linderi</name>
    <dbReference type="NCBI Taxonomy" id="2663919"/>
    <lineage>
        <taxon>Eukaryota</taxon>
        <taxon>Fungi</taxon>
        <taxon>Fungi incertae sedis</taxon>
        <taxon>Zoopagomycota</taxon>
        <taxon>Kickxellomycotina</taxon>
        <taxon>Kickxellomycetes</taxon>
        <taxon>Kickxellales</taxon>
        <taxon>Kickxellaceae</taxon>
        <taxon>Coemansia</taxon>
    </lineage>
</organism>
<evidence type="ECO:0000313" key="1">
    <source>
        <dbReference type="EMBL" id="KAJ2770980.1"/>
    </source>
</evidence>
<accession>A0ACC1K061</accession>
<dbReference type="EMBL" id="JANBUK010002699">
    <property type="protein sequence ID" value="KAJ2770980.1"/>
    <property type="molecule type" value="Genomic_DNA"/>
</dbReference>
<evidence type="ECO:0000313" key="2">
    <source>
        <dbReference type="Proteomes" id="UP001140066"/>
    </source>
</evidence>